<sequence>MSVCNSVKKIKDGLYCIDEAGSCNRYLIVGSKKALLFDTGYGYVDFRPMIKEITDKELYVVLSHGHQDHGNGAYLFEDVYMSQKDYQRLMGFDSPECRRKSLVYRFKKLPALKDEVNVDSYADDVSFKQVHFHWLKDGDLFDLGDRRLEVIEIPGHSWGSIGLFERSSGMLFSGDPVTYHNIWNFNVPNMVEPKIYMKSLKRLKGMQREIHEIYPAHGPYPIPNTVIDELIGNLYDIRDHHENDEVFSNIMVPGEGYKHYYQNTLIIYSKEYLDKIIKEGLD</sequence>
<dbReference type="InterPro" id="IPR050855">
    <property type="entry name" value="NDM-1-like"/>
</dbReference>
<protein>
    <submittedName>
        <fullName evidence="2">MBL fold metallo-hydrolase</fullName>
    </submittedName>
</protein>
<gene>
    <name evidence="2" type="ORF">MQE39_12360</name>
</gene>
<dbReference type="AlphaFoldDB" id="A0AB35UQ77"/>
<evidence type="ECO:0000313" key="3">
    <source>
        <dbReference type="Proteomes" id="UP001276902"/>
    </source>
</evidence>
<dbReference type="InterPro" id="IPR036866">
    <property type="entry name" value="RibonucZ/Hydroxyglut_hydro"/>
</dbReference>
<dbReference type="PANTHER" id="PTHR42951:SF22">
    <property type="entry name" value="METALLO BETA-LACTAMASE SUPERFAMILY LIPOPROTEIN"/>
    <property type="match status" value="1"/>
</dbReference>
<dbReference type="SMART" id="SM00849">
    <property type="entry name" value="Lactamase_B"/>
    <property type="match status" value="1"/>
</dbReference>
<dbReference type="PANTHER" id="PTHR42951">
    <property type="entry name" value="METALLO-BETA-LACTAMASE DOMAIN-CONTAINING"/>
    <property type="match status" value="1"/>
</dbReference>
<dbReference type="Gene3D" id="3.60.15.10">
    <property type="entry name" value="Ribonuclease Z/Hydroxyacylglutathione hydrolase-like"/>
    <property type="match status" value="1"/>
</dbReference>
<reference evidence="2" key="1">
    <citation type="submission" date="2022-03" db="EMBL/GenBank/DDBJ databases">
        <title>First case of bacteraemia caused by Dielma fastidiosa in a patient hospitalised with diverticulitis.</title>
        <authorList>
            <person name="Forman-Ankjaer B."/>
            <person name="Hvid-Jensen F."/>
            <person name="Kobel C.M."/>
            <person name="Greve T."/>
        </authorList>
    </citation>
    <scope>NUCLEOTIDE SEQUENCE</scope>
    <source>
        <strain evidence="2">AUH_DF_2021</strain>
    </source>
</reference>
<accession>A0AB35UQ77</accession>
<dbReference type="EMBL" id="JALDAW010000022">
    <property type="protein sequence ID" value="MDY5168902.1"/>
    <property type="molecule type" value="Genomic_DNA"/>
</dbReference>
<dbReference type="SUPFAM" id="SSF56281">
    <property type="entry name" value="Metallo-hydrolase/oxidoreductase"/>
    <property type="match status" value="1"/>
</dbReference>
<evidence type="ECO:0000313" key="2">
    <source>
        <dbReference type="EMBL" id="MDY5168902.1"/>
    </source>
</evidence>
<proteinExistence type="predicted"/>
<dbReference type="InterPro" id="IPR001279">
    <property type="entry name" value="Metallo-B-lactamas"/>
</dbReference>
<comment type="caution">
    <text evidence="2">The sequence shown here is derived from an EMBL/GenBank/DDBJ whole genome shotgun (WGS) entry which is preliminary data.</text>
</comment>
<evidence type="ECO:0000259" key="1">
    <source>
        <dbReference type="SMART" id="SM00849"/>
    </source>
</evidence>
<dbReference type="Pfam" id="PF00753">
    <property type="entry name" value="Lactamase_B"/>
    <property type="match status" value="1"/>
</dbReference>
<feature type="domain" description="Metallo-beta-lactamase" evidence="1">
    <location>
        <begin position="22"/>
        <end position="217"/>
    </location>
</feature>
<dbReference type="RefSeq" id="WP_320883982.1">
    <property type="nucleotide sequence ID" value="NZ_JALDAW010000022.1"/>
</dbReference>
<dbReference type="Proteomes" id="UP001276902">
    <property type="component" value="Unassembled WGS sequence"/>
</dbReference>
<name>A0AB35UQ77_9FIRM</name>
<organism evidence="2 3">
    <name type="scientific">Dielma fastidiosa</name>
    <dbReference type="NCBI Taxonomy" id="1034346"/>
    <lineage>
        <taxon>Bacteria</taxon>
        <taxon>Bacillati</taxon>
        <taxon>Bacillota</taxon>
        <taxon>Erysipelotrichia</taxon>
        <taxon>Erysipelotrichales</taxon>
        <taxon>Erysipelotrichaceae</taxon>
        <taxon>Dielma</taxon>
    </lineage>
</organism>